<evidence type="ECO:0000313" key="2">
    <source>
        <dbReference type="WBParaSite" id="L893_g6257.t1"/>
    </source>
</evidence>
<dbReference type="WBParaSite" id="L893_g6257.t1">
    <property type="protein sequence ID" value="L893_g6257.t1"/>
    <property type="gene ID" value="L893_g6257"/>
</dbReference>
<evidence type="ECO:0000313" key="1">
    <source>
        <dbReference type="Proteomes" id="UP000095287"/>
    </source>
</evidence>
<sequence>MKIVRRFPYSSYSFALSSSSISEAWIDFASSLRRLENVIIVKKLDDDALRLFQKLVTGRKLSSLMMLAEVCGSMEVIKTLLCQDQFKNLPIWNNFEDWNGAAVGELLQFWSENSEELRGKSLILGNNCKGGVEQLEQFVLRRASPTATEDLGKVLKVCSTEECNFINRVFHHDNITYVKSPYVYKYEDAREGNARSLYVSFKCPTQEERRNMPRFPAGYDGYDDLSVMRYTTCLQIFFC</sequence>
<organism evidence="1 2">
    <name type="scientific">Steinernema glaseri</name>
    <dbReference type="NCBI Taxonomy" id="37863"/>
    <lineage>
        <taxon>Eukaryota</taxon>
        <taxon>Metazoa</taxon>
        <taxon>Ecdysozoa</taxon>
        <taxon>Nematoda</taxon>
        <taxon>Chromadorea</taxon>
        <taxon>Rhabditida</taxon>
        <taxon>Tylenchina</taxon>
        <taxon>Panagrolaimomorpha</taxon>
        <taxon>Strongyloidoidea</taxon>
        <taxon>Steinernematidae</taxon>
        <taxon>Steinernema</taxon>
    </lineage>
</organism>
<proteinExistence type="predicted"/>
<name>A0A1I8AK05_9BILA</name>
<keyword evidence="1" id="KW-1185">Reference proteome</keyword>
<reference evidence="2" key="1">
    <citation type="submission" date="2016-11" db="UniProtKB">
        <authorList>
            <consortium name="WormBaseParasite"/>
        </authorList>
    </citation>
    <scope>IDENTIFICATION</scope>
</reference>
<protein>
    <submittedName>
        <fullName evidence="2">FBA_2 domain-containing protein</fullName>
    </submittedName>
</protein>
<accession>A0A1I8AK05</accession>
<dbReference type="Proteomes" id="UP000095287">
    <property type="component" value="Unplaced"/>
</dbReference>
<dbReference type="AlphaFoldDB" id="A0A1I8AK05"/>